<comment type="catalytic activity">
    <reaction evidence="1">
        <text>Hydrolytically removes 5'-nucleotides successively from the 3'-hydroxy termini of 3'-hydroxy-terminated oligonucleotides.</text>
        <dbReference type="EC" id="3.1.4.1"/>
    </reaction>
</comment>
<dbReference type="GO" id="GO:0036297">
    <property type="term" value="P:interstrand cross-link repair"/>
    <property type="evidence" value="ECO:0007669"/>
    <property type="project" value="InterPro"/>
</dbReference>
<name>A0A433SGI3_9BURK</name>
<reference evidence="12 13" key="1">
    <citation type="submission" date="2018-01" db="EMBL/GenBank/DDBJ databases">
        <title>Saezia sanguinis gen. nov., sp. nov., in the order Burkholderiales isolated from human blood.</title>
        <authorList>
            <person name="Medina-Pascual M.J."/>
            <person name="Valdezate S."/>
            <person name="Monzon S."/>
            <person name="Cuesta I."/>
            <person name="Carrasco G."/>
            <person name="Villalon P."/>
            <person name="Saez-Nieto J.A."/>
        </authorList>
    </citation>
    <scope>NUCLEOTIDE SEQUENCE [LARGE SCALE GENOMIC DNA]</scope>
    <source>
        <strain evidence="12 13">CNM695-12</strain>
    </source>
</reference>
<evidence type="ECO:0000256" key="3">
    <source>
        <dbReference type="ARBA" id="ARBA00001946"/>
    </source>
</evidence>
<dbReference type="InterPro" id="IPR011856">
    <property type="entry name" value="tRNA_endonuc-like_dom_sf"/>
</dbReference>
<dbReference type="Proteomes" id="UP000286947">
    <property type="component" value="Unassembled WGS sequence"/>
</dbReference>
<dbReference type="Pfam" id="PF18081">
    <property type="entry name" value="FANC_SAP"/>
    <property type="match status" value="1"/>
</dbReference>
<protein>
    <recommendedName>
        <fullName evidence="5">phosphodiesterase I</fullName>
        <ecNumber evidence="5">3.1.4.1</ecNumber>
    </recommendedName>
</protein>
<evidence type="ECO:0000256" key="10">
    <source>
        <dbReference type="ARBA" id="ARBA00023211"/>
    </source>
</evidence>
<evidence type="ECO:0000313" key="13">
    <source>
        <dbReference type="Proteomes" id="UP000286947"/>
    </source>
</evidence>
<dbReference type="InterPro" id="IPR049125">
    <property type="entry name" value="FAN1-like_WH"/>
</dbReference>
<sequence>MPAATVAPFYYLHNFQHVLAWLEQRYSDLLNAHELAFIRQFEKLPQPSQALLVRMVMRKGCHFRLSKLHYEEIGSTQTAVAPLLSAGWVTDVPMLEMEQLFALLSKQELQQFFPEQIGHIPRKADMLVILKAEFAQARDLADWLPGFSEPVYALQCMDICDRLRLMYFGNLHQDWSEFILADLGIYQYEQVPFSPDSRAFQQRAEVDAYLHLQACREQFEAGDAFEQVLSEVPAQPYSNPWLEARRGKLLFQMAHFCESEQDFSQALQLYRQSSHPQARYRAIRVLERSGNFAEACTLTEQAMQQPVSETEQQSLQRMLPRLQRRLNLSATVSQKKVHATDRIDLTLPQPEPYYGVELAVCDDLSQHTDTYYVENGLVNSLFGLLCWDAVFAAVPGAFFHPFQTGPADLFDADFLPRRSELFAGCLDQLKTGAYKSSIWHTFEQKQGLQSPFVYWDLLSEKLLQQALSCLPADHLHAWFYRMLHDMKNNRAGWPDLIQFWPQEQRYRMVEVKGPGDRLQDNQLRWLSFFQQHGMPAVVCYVRWQEHD</sequence>
<dbReference type="EMBL" id="PQSP01000001">
    <property type="protein sequence ID" value="RUS67871.1"/>
    <property type="molecule type" value="Genomic_DNA"/>
</dbReference>
<keyword evidence="13" id="KW-1185">Reference proteome</keyword>
<dbReference type="AlphaFoldDB" id="A0A433SGI3"/>
<evidence type="ECO:0000256" key="4">
    <source>
        <dbReference type="ARBA" id="ARBA00005533"/>
    </source>
</evidence>
<dbReference type="InterPro" id="IPR011990">
    <property type="entry name" value="TPR-like_helical_dom_sf"/>
</dbReference>
<evidence type="ECO:0000256" key="5">
    <source>
        <dbReference type="ARBA" id="ARBA00012029"/>
    </source>
</evidence>
<dbReference type="SMART" id="SM00990">
    <property type="entry name" value="VRR_NUC"/>
    <property type="match status" value="1"/>
</dbReference>
<evidence type="ECO:0000256" key="9">
    <source>
        <dbReference type="ARBA" id="ARBA00022842"/>
    </source>
</evidence>
<keyword evidence="7" id="KW-0479">Metal-binding</keyword>
<evidence type="ECO:0000256" key="7">
    <source>
        <dbReference type="ARBA" id="ARBA00022723"/>
    </source>
</evidence>
<dbReference type="PANTHER" id="PTHR15749:SF4">
    <property type="entry name" value="FANCONI-ASSOCIATED NUCLEASE 1"/>
    <property type="match status" value="1"/>
</dbReference>
<evidence type="ECO:0000259" key="11">
    <source>
        <dbReference type="SMART" id="SM00990"/>
    </source>
</evidence>
<keyword evidence="8 12" id="KW-0378">Hydrolase</keyword>
<evidence type="ECO:0000256" key="8">
    <source>
        <dbReference type="ARBA" id="ARBA00022801"/>
    </source>
</evidence>
<keyword evidence="10" id="KW-0464">Manganese</keyword>
<gene>
    <name evidence="12" type="primary">fan1</name>
    <name evidence="12" type="ORF">CUZ56_00351</name>
</gene>
<evidence type="ECO:0000256" key="1">
    <source>
        <dbReference type="ARBA" id="ARBA00000983"/>
    </source>
</evidence>
<dbReference type="FunFam" id="3.40.1350.10:FF:000024">
    <property type="entry name" value="Fanconi-associated nuclease"/>
    <property type="match status" value="1"/>
</dbReference>
<comment type="cofactor">
    <cofactor evidence="3">
        <name>Mg(2+)</name>
        <dbReference type="ChEBI" id="CHEBI:18420"/>
    </cofactor>
</comment>
<feature type="domain" description="VRR-NUC" evidence="11">
    <location>
        <begin position="429"/>
        <end position="543"/>
    </location>
</feature>
<evidence type="ECO:0000256" key="2">
    <source>
        <dbReference type="ARBA" id="ARBA00001936"/>
    </source>
</evidence>
<dbReference type="OrthoDB" id="9803913at2"/>
<dbReference type="GO" id="GO:0004528">
    <property type="term" value="F:phosphodiesterase I activity"/>
    <property type="evidence" value="ECO:0007669"/>
    <property type="project" value="UniProtKB-EC"/>
</dbReference>
<evidence type="ECO:0000256" key="6">
    <source>
        <dbReference type="ARBA" id="ARBA00022722"/>
    </source>
</evidence>
<dbReference type="PANTHER" id="PTHR15749">
    <property type="entry name" value="FANCONI-ASSOCIATED NUCLEASE 1"/>
    <property type="match status" value="1"/>
</dbReference>
<dbReference type="Gene3D" id="3.40.1350.10">
    <property type="match status" value="1"/>
</dbReference>
<proteinExistence type="inferred from homology"/>
<dbReference type="GO" id="GO:0003676">
    <property type="term" value="F:nucleic acid binding"/>
    <property type="evidence" value="ECO:0007669"/>
    <property type="project" value="InterPro"/>
</dbReference>
<keyword evidence="6" id="KW-0540">Nuclease</keyword>
<dbReference type="GO" id="GO:0046872">
    <property type="term" value="F:metal ion binding"/>
    <property type="evidence" value="ECO:0007669"/>
    <property type="project" value="UniProtKB-KW"/>
</dbReference>
<organism evidence="12 13">
    <name type="scientific">Saezia sanguinis</name>
    <dbReference type="NCBI Taxonomy" id="1965230"/>
    <lineage>
        <taxon>Bacteria</taxon>
        <taxon>Pseudomonadati</taxon>
        <taxon>Pseudomonadota</taxon>
        <taxon>Betaproteobacteria</taxon>
        <taxon>Burkholderiales</taxon>
        <taxon>Saeziaceae</taxon>
        <taxon>Saezia</taxon>
    </lineage>
</organism>
<comment type="similarity">
    <text evidence="4">Belongs to the FAN1 family.</text>
</comment>
<comment type="cofactor">
    <cofactor evidence="2">
        <name>Mn(2+)</name>
        <dbReference type="ChEBI" id="CHEBI:29035"/>
    </cofactor>
</comment>
<keyword evidence="9" id="KW-0460">Magnesium</keyword>
<dbReference type="EC" id="3.1.4.1" evidence="5"/>
<dbReference type="Pfam" id="PF21315">
    <property type="entry name" value="FAN1_HTH"/>
    <property type="match status" value="1"/>
</dbReference>
<dbReference type="InterPro" id="IPR040603">
    <property type="entry name" value="FAN1_SAP_bact"/>
</dbReference>
<evidence type="ECO:0000313" key="12">
    <source>
        <dbReference type="EMBL" id="RUS67871.1"/>
    </source>
</evidence>
<dbReference type="InterPro" id="IPR014883">
    <property type="entry name" value="VRR_NUC"/>
</dbReference>
<dbReference type="SUPFAM" id="SSF48452">
    <property type="entry name" value="TPR-like"/>
    <property type="match status" value="1"/>
</dbReference>
<dbReference type="Pfam" id="PF08774">
    <property type="entry name" value="VRR_NUC"/>
    <property type="match status" value="1"/>
</dbReference>
<accession>A0A433SGI3</accession>
<dbReference type="InterPro" id="IPR033315">
    <property type="entry name" value="Fan1-like"/>
</dbReference>
<comment type="caution">
    <text evidence="12">The sequence shown here is derived from an EMBL/GenBank/DDBJ whole genome shotgun (WGS) entry which is preliminary data.</text>
</comment>
<dbReference type="Gene3D" id="1.25.40.10">
    <property type="entry name" value="Tetratricopeptide repeat domain"/>
    <property type="match status" value="1"/>
</dbReference>